<protein>
    <recommendedName>
        <fullName evidence="9">Na/Pi cotransporter</fullName>
    </recommendedName>
</protein>
<accession>A0A1E5LI21</accession>
<evidence type="ECO:0000256" key="5">
    <source>
        <dbReference type="ARBA" id="ARBA00023136"/>
    </source>
</evidence>
<evidence type="ECO:0000256" key="6">
    <source>
        <dbReference type="SAM" id="Phobius"/>
    </source>
</evidence>
<proteinExistence type="predicted"/>
<dbReference type="STRING" id="1305675.BFG57_11690"/>
<organism evidence="7 8">
    <name type="scientific">Bacillus solimangrovi</name>
    <dbReference type="NCBI Taxonomy" id="1305675"/>
    <lineage>
        <taxon>Bacteria</taxon>
        <taxon>Bacillati</taxon>
        <taxon>Bacillota</taxon>
        <taxon>Bacilli</taxon>
        <taxon>Bacillales</taxon>
        <taxon>Bacillaceae</taxon>
        <taxon>Bacillus</taxon>
    </lineage>
</organism>
<feature type="transmembrane region" description="Helical" evidence="6">
    <location>
        <begin position="262"/>
        <end position="280"/>
    </location>
</feature>
<keyword evidence="2" id="KW-1003">Cell membrane</keyword>
<evidence type="ECO:0000256" key="2">
    <source>
        <dbReference type="ARBA" id="ARBA00022475"/>
    </source>
</evidence>
<evidence type="ECO:0000313" key="8">
    <source>
        <dbReference type="Proteomes" id="UP000095209"/>
    </source>
</evidence>
<sequence>MVIMRYGLYNLAQRRLQNTLLYLTKTPLRGMIAGVFLTAILQSSSAVTVMTVALCSAGYLSFEKAIGIILGTNIGTTVTLELITIDFDSMIIPMLIAGVILISTQRKGWFECGSILLGFSLIIISMSGFSSLSDELQATSIFKMWQQANPSHYLSGVFVGTVLTALLQSSTAVTGIVMAIVEQPSFHLSTAISIMLGANIGTCMTAYLASINGSEDAKLTAFAHIWLNIIGVVIFYPLIPFLTDVALILARTPDVQLAHASVLFNVLVSLLFLPIIRPFASFIKKLHGKRAN</sequence>
<dbReference type="GO" id="GO:0005436">
    <property type="term" value="F:sodium:phosphate symporter activity"/>
    <property type="evidence" value="ECO:0007669"/>
    <property type="project" value="InterPro"/>
</dbReference>
<dbReference type="PANTHER" id="PTHR10010:SF46">
    <property type="entry name" value="SODIUM-DEPENDENT PHOSPHATE TRANSPORT PROTEIN 2B"/>
    <property type="match status" value="1"/>
</dbReference>
<evidence type="ECO:0000256" key="3">
    <source>
        <dbReference type="ARBA" id="ARBA00022692"/>
    </source>
</evidence>
<evidence type="ECO:0000256" key="4">
    <source>
        <dbReference type="ARBA" id="ARBA00022989"/>
    </source>
</evidence>
<feature type="transmembrane region" description="Helical" evidence="6">
    <location>
        <begin position="153"/>
        <end position="180"/>
    </location>
</feature>
<keyword evidence="3 6" id="KW-0812">Transmembrane</keyword>
<feature type="transmembrane region" description="Helical" evidence="6">
    <location>
        <begin position="221"/>
        <end position="242"/>
    </location>
</feature>
<dbReference type="Pfam" id="PF02690">
    <property type="entry name" value="Na_Pi_cotrans"/>
    <property type="match status" value="2"/>
</dbReference>
<name>A0A1E5LI21_9BACI</name>
<dbReference type="GO" id="GO:0044341">
    <property type="term" value="P:sodium-dependent phosphate transport"/>
    <property type="evidence" value="ECO:0007669"/>
    <property type="project" value="InterPro"/>
</dbReference>
<comment type="caution">
    <text evidence="7">The sequence shown here is derived from an EMBL/GenBank/DDBJ whole genome shotgun (WGS) entry which is preliminary data.</text>
</comment>
<feature type="transmembrane region" description="Helical" evidence="6">
    <location>
        <begin position="108"/>
        <end position="132"/>
    </location>
</feature>
<feature type="transmembrane region" description="Helical" evidence="6">
    <location>
        <begin position="20"/>
        <end position="41"/>
    </location>
</feature>
<keyword evidence="5 6" id="KW-0472">Membrane</keyword>
<keyword evidence="4 6" id="KW-1133">Transmembrane helix</keyword>
<dbReference type="Proteomes" id="UP000095209">
    <property type="component" value="Unassembled WGS sequence"/>
</dbReference>
<dbReference type="PANTHER" id="PTHR10010">
    <property type="entry name" value="SOLUTE CARRIER FAMILY 34 SODIUM PHOSPHATE , MEMBER 2-RELATED"/>
    <property type="match status" value="1"/>
</dbReference>
<feature type="transmembrane region" description="Helical" evidence="6">
    <location>
        <begin position="186"/>
        <end position="209"/>
    </location>
</feature>
<feature type="transmembrane region" description="Helical" evidence="6">
    <location>
        <begin position="82"/>
        <end position="102"/>
    </location>
</feature>
<dbReference type="GO" id="GO:0005886">
    <property type="term" value="C:plasma membrane"/>
    <property type="evidence" value="ECO:0007669"/>
    <property type="project" value="UniProtKB-SubCell"/>
</dbReference>
<evidence type="ECO:0000256" key="1">
    <source>
        <dbReference type="ARBA" id="ARBA00004651"/>
    </source>
</evidence>
<dbReference type="InterPro" id="IPR003841">
    <property type="entry name" value="Na/Pi_transpt"/>
</dbReference>
<reference evidence="7 8" key="1">
    <citation type="submission" date="2016-08" db="EMBL/GenBank/DDBJ databases">
        <title>Genome of Bacillus solimangrovi GH2-4.</title>
        <authorList>
            <person name="Lim S."/>
            <person name="Kim B.-C."/>
        </authorList>
    </citation>
    <scope>NUCLEOTIDE SEQUENCE [LARGE SCALE GENOMIC DNA]</scope>
    <source>
        <strain evidence="7 8">GH2-4</strain>
    </source>
</reference>
<dbReference type="AlphaFoldDB" id="A0A1E5LI21"/>
<dbReference type="NCBIfam" id="NF037997">
    <property type="entry name" value="Na_Pi_symport"/>
    <property type="match status" value="1"/>
</dbReference>
<comment type="subcellular location">
    <subcellularLocation>
        <location evidence="1">Cell membrane</location>
        <topology evidence="1">Multi-pass membrane protein</topology>
    </subcellularLocation>
</comment>
<evidence type="ECO:0008006" key="9">
    <source>
        <dbReference type="Google" id="ProtNLM"/>
    </source>
</evidence>
<dbReference type="EMBL" id="MJEH01000010">
    <property type="protein sequence ID" value="OEH93734.1"/>
    <property type="molecule type" value="Genomic_DNA"/>
</dbReference>
<feature type="transmembrane region" description="Helical" evidence="6">
    <location>
        <begin position="47"/>
        <end position="70"/>
    </location>
</feature>
<evidence type="ECO:0000313" key="7">
    <source>
        <dbReference type="EMBL" id="OEH93734.1"/>
    </source>
</evidence>
<keyword evidence="8" id="KW-1185">Reference proteome</keyword>
<gene>
    <name evidence="7" type="ORF">BFG57_11690</name>
</gene>